<feature type="domain" description="Mor transcription activator" evidence="1">
    <location>
        <begin position="22"/>
        <end position="96"/>
    </location>
</feature>
<evidence type="ECO:0000313" key="2">
    <source>
        <dbReference type="EMBL" id="KEQ23417.1"/>
    </source>
</evidence>
<evidence type="ECO:0000259" key="1">
    <source>
        <dbReference type="Pfam" id="PF08765"/>
    </source>
</evidence>
<dbReference type="OrthoDB" id="2614246at2"/>
<proteinExistence type="predicted"/>
<dbReference type="InterPro" id="IPR052411">
    <property type="entry name" value="c-mor_Regulatory_Protein"/>
</dbReference>
<comment type="caution">
    <text evidence="2">The sequence shown here is derived from an EMBL/GenBank/DDBJ whole genome shotgun (WGS) entry which is preliminary data.</text>
</comment>
<dbReference type="PANTHER" id="PTHR37812:SF1">
    <property type="entry name" value="MU-LIKE PROPHAGE FLUMU PROTEIN C"/>
    <property type="match status" value="1"/>
</dbReference>
<protein>
    <recommendedName>
        <fullName evidence="1">Mor transcription activator domain-containing protein</fullName>
    </recommendedName>
</protein>
<keyword evidence="3" id="KW-1185">Reference proteome</keyword>
<dbReference type="RefSeq" id="WP_036688583.1">
    <property type="nucleotide sequence ID" value="NZ_FYEP01000001.1"/>
</dbReference>
<name>A0A081NY94_9BACL</name>
<dbReference type="Pfam" id="PF08765">
    <property type="entry name" value="Mor"/>
    <property type="match status" value="1"/>
</dbReference>
<dbReference type="InterPro" id="IPR009057">
    <property type="entry name" value="Homeodomain-like_sf"/>
</dbReference>
<dbReference type="eggNOG" id="COG5566">
    <property type="taxonomic scope" value="Bacteria"/>
</dbReference>
<reference evidence="2 3" key="1">
    <citation type="submission" date="2014-06" db="EMBL/GenBank/DDBJ databases">
        <title>Draft genome sequence of Paenibacillus sp. MSt1.</title>
        <authorList>
            <person name="Aw Y.K."/>
            <person name="Ong K.S."/>
            <person name="Gan H.M."/>
            <person name="Lee S.M."/>
        </authorList>
    </citation>
    <scope>NUCLEOTIDE SEQUENCE [LARGE SCALE GENOMIC DNA]</scope>
    <source>
        <strain evidence="2 3">MSt1</strain>
    </source>
</reference>
<dbReference type="EMBL" id="JNVM01000022">
    <property type="protein sequence ID" value="KEQ23417.1"/>
    <property type="molecule type" value="Genomic_DNA"/>
</dbReference>
<accession>A0A081NY94</accession>
<sequence length="107" mass="12101">MSLTDDIIAEIDPTQLPHPYYQLAEAIGLKPTLVLAEQFGGTGVYFPKLEAAIRAARDRMIRREFDGGNYKELARRYRLSESWVREIVDKADENQISIFDVLPGDSG</sequence>
<dbReference type="Gene3D" id="1.10.10.60">
    <property type="entry name" value="Homeodomain-like"/>
    <property type="match status" value="1"/>
</dbReference>
<dbReference type="SUPFAM" id="SSF46689">
    <property type="entry name" value="Homeodomain-like"/>
    <property type="match status" value="1"/>
</dbReference>
<dbReference type="AlphaFoldDB" id="A0A081NY94"/>
<dbReference type="PANTHER" id="PTHR37812">
    <property type="entry name" value="MU-LIKE PROPHAGE FLUMU PROTEIN C"/>
    <property type="match status" value="1"/>
</dbReference>
<evidence type="ECO:0000313" key="3">
    <source>
        <dbReference type="Proteomes" id="UP000028123"/>
    </source>
</evidence>
<dbReference type="Proteomes" id="UP000028123">
    <property type="component" value="Unassembled WGS sequence"/>
</dbReference>
<dbReference type="InterPro" id="IPR014875">
    <property type="entry name" value="Mor_transcription_activator"/>
</dbReference>
<gene>
    <name evidence="2" type="ORF">ET33_16425</name>
</gene>
<organism evidence="2 3">
    <name type="scientific">Paenibacillus tyrfis</name>
    <dbReference type="NCBI Taxonomy" id="1501230"/>
    <lineage>
        <taxon>Bacteria</taxon>
        <taxon>Bacillati</taxon>
        <taxon>Bacillota</taxon>
        <taxon>Bacilli</taxon>
        <taxon>Bacillales</taxon>
        <taxon>Paenibacillaceae</taxon>
        <taxon>Paenibacillus</taxon>
    </lineage>
</organism>